<evidence type="ECO:0000313" key="3">
    <source>
        <dbReference type="EMBL" id="KOX70227.1"/>
    </source>
</evidence>
<gene>
    <name evidence="3" type="ORF">WN51_05663</name>
</gene>
<organism evidence="3 4">
    <name type="scientific">Melipona quadrifasciata</name>
    <dbReference type="NCBI Taxonomy" id="166423"/>
    <lineage>
        <taxon>Eukaryota</taxon>
        <taxon>Metazoa</taxon>
        <taxon>Ecdysozoa</taxon>
        <taxon>Arthropoda</taxon>
        <taxon>Hexapoda</taxon>
        <taxon>Insecta</taxon>
        <taxon>Pterygota</taxon>
        <taxon>Neoptera</taxon>
        <taxon>Endopterygota</taxon>
        <taxon>Hymenoptera</taxon>
        <taxon>Apocrita</taxon>
        <taxon>Aculeata</taxon>
        <taxon>Apoidea</taxon>
        <taxon>Anthophila</taxon>
        <taxon>Apidae</taxon>
        <taxon>Melipona</taxon>
    </lineage>
</organism>
<feature type="region of interest" description="Disordered" evidence="2">
    <location>
        <begin position="68"/>
        <end position="91"/>
    </location>
</feature>
<evidence type="ECO:0000256" key="2">
    <source>
        <dbReference type="SAM" id="MobiDB-lite"/>
    </source>
</evidence>
<feature type="coiled-coil region" evidence="1">
    <location>
        <begin position="152"/>
        <end position="179"/>
    </location>
</feature>
<dbReference type="OrthoDB" id="7617398at2759"/>
<accession>A0A0M8ZST0</accession>
<keyword evidence="1" id="KW-0175">Coiled coil</keyword>
<proteinExistence type="predicted"/>
<sequence>MEIGRRRLECLNEKEMGERDKGKNRSEEERVTKLVKVRKGRMGSSEIDLEKWCKRRVEVEKEVEKMGVDGTKEVGTPKQGENEAEQKEERMADVEKIKKMIQEMELQQQEMMKGLRDVVERILARIGEKEELEDREQKRGIITKRYKPKGDKERLEDNLTEKEKKMQRQLRKIAVIERKKGKRIWFKYSKIQTDDVWWRWDEEEKVLKTWRGIRRMEGKQNEKEKGR</sequence>
<dbReference type="Proteomes" id="UP000053105">
    <property type="component" value="Unassembled WGS sequence"/>
</dbReference>
<protein>
    <submittedName>
        <fullName evidence="3">Uncharacterized protein</fullName>
    </submittedName>
</protein>
<evidence type="ECO:0000256" key="1">
    <source>
        <dbReference type="SAM" id="Coils"/>
    </source>
</evidence>
<evidence type="ECO:0000313" key="4">
    <source>
        <dbReference type="Proteomes" id="UP000053105"/>
    </source>
</evidence>
<reference evidence="3 4" key="1">
    <citation type="submission" date="2015-07" db="EMBL/GenBank/DDBJ databases">
        <title>The genome of Melipona quadrifasciata.</title>
        <authorList>
            <person name="Pan H."/>
            <person name="Kapheim K."/>
        </authorList>
    </citation>
    <scope>NUCLEOTIDE SEQUENCE [LARGE SCALE GENOMIC DNA]</scope>
    <source>
        <strain evidence="3">0111107301</strain>
        <tissue evidence="3">Whole body</tissue>
    </source>
</reference>
<dbReference type="EMBL" id="KQ435872">
    <property type="protein sequence ID" value="KOX70227.1"/>
    <property type="molecule type" value="Genomic_DNA"/>
</dbReference>
<feature type="compositionally biased region" description="Basic and acidic residues" evidence="2">
    <location>
        <begin position="80"/>
        <end position="91"/>
    </location>
</feature>
<dbReference type="AlphaFoldDB" id="A0A0M8ZST0"/>
<keyword evidence="4" id="KW-1185">Reference proteome</keyword>
<feature type="region of interest" description="Disordered" evidence="2">
    <location>
        <begin position="1"/>
        <end position="30"/>
    </location>
</feature>
<name>A0A0M8ZST0_9HYME</name>